<dbReference type="RefSeq" id="XP_028476612.1">
    <property type="nucleotide sequence ID" value="XM_028622719.1"/>
</dbReference>
<dbReference type="PANTHER" id="PTHR34697">
    <property type="entry name" value="PHOSPHATIDYLGLYCEROL LYSYLTRANSFERASE"/>
    <property type="match status" value="1"/>
</dbReference>
<feature type="compositionally biased region" description="Polar residues" evidence="6">
    <location>
        <begin position="91"/>
        <end position="125"/>
    </location>
</feature>
<evidence type="ECO:0000256" key="2">
    <source>
        <dbReference type="ARBA" id="ARBA00022475"/>
    </source>
</evidence>
<evidence type="ECO:0000256" key="3">
    <source>
        <dbReference type="ARBA" id="ARBA00022692"/>
    </source>
</evidence>
<dbReference type="AlphaFoldDB" id="A0A427XU54"/>
<evidence type="ECO:0000256" key="1">
    <source>
        <dbReference type="ARBA" id="ARBA00004651"/>
    </source>
</evidence>
<dbReference type="GeneID" id="39591890"/>
<reference evidence="8 9" key="1">
    <citation type="submission" date="2018-11" db="EMBL/GenBank/DDBJ databases">
        <title>Genome sequence of Apiotrichum porosum DSM 27194.</title>
        <authorList>
            <person name="Aliyu H."/>
            <person name="Gorte O."/>
            <person name="Ochsenreither K."/>
        </authorList>
    </citation>
    <scope>NUCLEOTIDE SEQUENCE [LARGE SCALE GENOMIC DNA]</scope>
    <source>
        <strain evidence="8 9">DSM 27194</strain>
    </source>
</reference>
<dbReference type="GO" id="GO:0016755">
    <property type="term" value="F:aminoacyltransferase activity"/>
    <property type="evidence" value="ECO:0007669"/>
    <property type="project" value="TreeGrafter"/>
</dbReference>
<feature type="domain" description="Phosphatidylglycerol lysyltransferase C-terminal" evidence="7">
    <location>
        <begin position="268"/>
        <end position="549"/>
    </location>
</feature>
<keyword evidence="3" id="KW-0812">Transmembrane</keyword>
<keyword evidence="2" id="KW-1003">Cell membrane</keyword>
<feature type="region of interest" description="Disordered" evidence="6">
    <location>
        <begin position="610"/>
        <end position="651"/>
    </location>
</feature>
<dbReference type="EMBL" id="RSCE01000005">
    <property type="protein sequence ID" value="RSH82380.1"/>
    <property type="molecule type" value="Genomic_DNA"/>
</dbReference>
<feature type="region of interest" description="Disordered" evidence="6">
    <location>
        <begin position="63"/>
        <end position="186"/>
    </location>
</feature>
<dbReference type="GO" id="GO:0055091">
    <property type="term" value="P:phospholipid homeostasis"/>
    <property type="evidence" value="ECO:0007669"/>
    <property type="project" value="TreeGrafter"/>
</dbReference>
<evidence type="ECO:0000313" key="9">
    <source>
        <dbReference type="Proteomes" id="UP000279236"/>
    </source>
</evidence>
<comment type="subcellular location">
    <subcellularLocation>
        <location evidence="1">Cell membrane</location>
        <topology evidence="1">Multi-pass membrane protein</topology>
    </subcellularLocation>
</comment>
<organism evidence="8 9">
    <name type="scientific">Apiotrichum porosum</name>
    <dbReference type="NCBI Taxonomy" id="105984"/>
    <lineage>
        <taxon>Eukaryota</taxon>
        <taxon>Fungi</taxon>
        <taxon>Dikarya</taxon>
        <taxon>Basidiomycota</taxon>
        <taxon>Agaricomycotina</taxon>
        <taxon>Tremellomycetes</taxon>
        <taxon>Trichosporonales</taxon>
        <taxon>Trichosporonaceae</taxon>
        <taxon>Apiotrichum</taxon>
    </lineage>
</organism>
<dbReference type="OrthoDB" id="2595275at2759"/>
<dbReference type="GO" id="GO:0005886">
    <property type="term" value="C:plasma membrane"/>
    <property type="evidence" value="ECO:0007669"/>
    <property type="project" value="UniProtKB-SubCell"/>
</dbReference>
<name>A0A427XU54_9TREE</name>
<evidence type="ECO:0000256" key="4">
    <source>
        <dbReference type="ARBA" id="ARBA00022989"/>
    </source>
</evidence>
<dbReference type="Pfam" id="PF09924">
    <property type="entry name" value="LPG_synthase_C"/>
    <property type="match status" value="1"/>
</dbReference>
<evidence type="ECO:0000313" key="8">
    <source>
        <dbReference type="EMBL" id="RSH82380.1"/>
    </source>
</evidence>
<protein>
    <recommendedName>
        <fullName evidence="7">Phosphatidylglycerol lysyltransferase C-terminal domain-containing protein</fullName>
    </recommendedName>
</protein>
<dbReference type="PANTHER" id="PTHR34697:SF2">
    <property type="entry name" value="PHOSPHATIDYLGLYCEROL LYSYLTRANSFERASE"/>
    <property type="match status" value="1"/>
</dbReference>
<comment type="caution">
    <text evidence="8">The sequence shown here is derived from an EMBL/GenBank/DDBJ whole genome shotgun (WGS) entry which is preliminary data.</text>
</comment>
<dbReference type="InterPro" id="IPR051211">
    <property type="entry name" value="PG_lysyltransferase"/>
</dbReference>
<evidence type="ECO:0000256" key="5">
    <source>
        <dbReference type="ARBA" id="ARBA00023136"/>
    </source>
</evidence>
<evidence type="ECO:0000259" key="7">
    <source>
        <dbReference type="Pfam" id="PF09924"/>
    </source>
</evidence>
<dbReference type="STRING" id="105984.A0A427XU54"/>
<dbReference type="InterPro" id="IPR024320">
    <property type="entry name" value="LPG_synthase_C"/>
</dbReference>
<accession>A0A427XU54</accession>
<keyword evidence="4" id="KW-1133">Transmembrane helix</keyword>
<evidence type="ECO:0000256" key="6">
    <source>
        <dbReference type="SAM" id="MobiDB-lite"/>
    </source>
</evidence>
<feature type="region of interest" description="Disordered" evidence="6">
    <location>
        <begin position="1"/>
        <end position="32"/>
    </location>
</feature>
<proteinExistence type="predicted"/>
<sequence length="651" mass="70503">MIRSQPPAGMVEVELRAPPPVMTRGGSKQRPLPYGIAHGWQAPAFHKLDHADGSKQRNLVNHQQTAVPGKKRGQQIMADDSGSSDEDEQLPSDTTPTRPTASTVSLTATPSTPSLGSYTVSTASPSLGPRSPSFCSSVELASQSKAAAKSAKRRARKELNKDKRRAEAAAANTKLASNKQHPPAQPWETALDNLVCPPSTSRASRASWESVHAFKVPQDRQLLLESSSPVPALAFDATHNVASAIVERLVAAYGGWSITFSDPAYRMFITVDKAAAMSFKVVGGMLNPVAVVFGDPVCHPDRLESAIHEFRAFCRANGWRSAFVGVREHVVKFADKKRWTSVEFAVEQVVDPVTNDILNGAAGGSTGKRMMLVAKKLAKDNVLRMYNPADGVDPVLQAFLQGVYDRCYASKEAAKGDTSAYSTKLHLFDLPHLMTYFYTVGDDGLPNGMAGLMQVGPGQYLLDPVVAAPGAPPGTSDFLTLAAMGYLRRMGVRHMSFGLEPLREVGEIRNIRNTFVADTRLINAASYDAFGFAGKKILHDKFHPDPERKIRTFLILGSRNPLTQADGAVAICRATHLKASPVLRRLIWLLQAAQVGRTMEGMLSRLVNKGDLRKSESSPDAPSPPSTSPAQLPQVVVTTEPQEQARPIPHR</sequence>
<keyword evidence="5" id="KW-0472">Membrane</keyword>
<dbReference type="Proteomes" id="UP000279236">
    <property type="component" value="Unassembled WGS sequence"/>
</dbReference>
<gene>
    <name evidence="8" type="ORF">EHS24_007347</name>
</gene>
<feature type="compositionally biased region" description="Basic and acidic residues" evidence="6">
    <location>
        <begin position="157"/>
        <end position="167"/>
    </location>
</feature>
<keyword evidence="9" id="KW-1185">Reference proteome</keyword>